<feature type="compositionally biased region" description="Basic and acidic residues" evidence="1">
    <location>
        <begin position="454"/>
        <end position="472"/>
    </location>
</feature>
<reference evidence="3" key="1">
    <citation type="submission" date="2020-11" db="EMBL/GenBank/DDBJ databases">
        <authorList>
            <person name="Tran Van P."/>
        </authorList>
    </citation>
    <scope>NUCLEOTIDE SEQUENCE</scope>
</reference>
<feature type="transmembrane region" description="Helical" evidence="2">
    <location>
        <begin position="231"/>
        <end position="255"/>
    </location>
</feature>
<evidence type="ECO:0000256" key="1">
    <source>
        <dbReference type="SAM" id="MobiDB-lite"/>
    </source>
</evidence>
<dbReference type="OrthoDB" id="7323052at2759"/>
<proteinExistence type="predicted"/>
<dbReference type="AlphaFoldDB" id="A0A7R8X074"/>
<keyword evidence="4" id="KW-1185">Reference proteome</keyword>
<accession>A0A7R8X074</accession>
<keyword evidence="2" id="KW-1133">Transmembrane helix</keyword>
<evidence type="ECO:0000256" key="2">
    <source>
        <dbReference type="SAM" id="Phobius"/>
    </source>
</evidence>
<feature type="compositionally biased region" description="Low complexity" evidence="1">
    <location>
        <begin position="487"/>
        <end position="497"/>
    </location>
</feature>
<dbReference type="EMBL" id="CAJPEV010000120">
    <property type="protein sequence ID" value="CAG0880908.1"/>
    <property type="molecule type" value="Genomic_DNA"/>
</dbReference>
<keyword evidence="2" id="KW-0472">Membrane</keyword>
<dbReference type="Proteomes" id="UP000677054">
    <property type="component" value="Unassembled WGS sequence"/>
</dbReference>
<sequence length="519" mass="57460">MHGADEQHARGGHACVAAKAFHHPDAPHPRPSRLAIGAATIDGERWRRKEAGYVSKTRPSMALEATPRGRERTEGKRGEMGRRTFPLLFIGGIGARSDGEDADGGRRWKTMMEGVDSSHGRLSLRGLTWEAGRKEDGKPSVAECRSVHEGQRSLMDESCSQDWCVDCLEDAGCRECLHMLLPATGECVDACPDRTVPSLASAQDKPLQGLLCKERKARSLLGMLGMTEKEMVVLIGACGGGAICVGILIGTALLYMRHRRLKGQAGERHPHRCARGTDLEAAFKAQGKMESQERGAFLEQLSKLRPEASNFLDMLEETRKRFQKLASRTESRSDSKAKAYRAVLRDLSRVISLLTRKPEHIRTIPKDWERLLSWAERVLRRYKRQKATQSGEADGVIYQKNPRPHAQSPALGSKGARGSQFSITPIVMDDAEPDLPPPPSQTQSTSPNRQLVPADRHPPWMVHSSDESDSSTRKLLPPHRFHETPPRRSSSIPSSLASRKDKSAIGNKCYSEEELSTVL</sequence>
<dbReference type="EMBL" id="LR899637">
    <property type="protein sequence ID" value="CAD7241307.1"/>
    <property type="molecule type" value="Genomic_DNA"/>
</dbReference>
<evidence type="ECO:0000313" key="4">
    <source>
        <dbReference type="Proteomes" id="UP000677054"/>
    </source>
</evidence>
<protein>
    <submittedName>
        <fullName evidence="3">Uncharacterized protein</fullName>
    </submittedName>
</protein>
<name>A0A7R8X074_9CRUS</name>
<gene>
    <name evidence="3" type="ORF">DSTB1V02_LOCUS1307</name>
</gene>
<feature type="region of interest" description="Disordered" evidence="1">
    <location>
        <begin position="384"/>
        <end position="519"/>
    </location>
</feature>
<keyword evidence="2" id="KW-0812">Transmembrane</keyword>
<evidence type="ECO:0000313" key="3">
    <source>
        <dbReference type="EMBL" id="CAD7241307.1"/>
    </source>
</evidence>
<organism evidence="3">
    <name type="scientific">Darwinula stevensoni</name>
    <dbReference type="NCBI Taxonomy" id="69355"/>
    <lineage>
        <taxon>Eukaryota</taxon>
        <taxon>Metazoa</taxon>
        <taxon>Ecdysozoa</taxon>
        <taxon>Arthropoda</taxon>
        <taxon>Crustacea</taxon>
        <taxon>Oligostraca</taxon>
        <taxon>Ostracoda</taxon>
        <taxon>Podocopa</taxon>
        <taxon>Podocopida</taxon>
        <taxon>Darwinulocopina</taxon>
        <taxon>Darwinuloidea</taxon>
        <taxon>Darwinulidae</taxon>
        <taxon>Darwinula</taxon>
    </lineage>
</organism>